<dbReference type="Gene3D" id="1.10.10.10">
    <property type="entry name" value="Winged helix-like DNA-binding domain superfamily/Winged helix DNA-binding domain"/>
    <property type="match status" value="2"/>
</dbReference>
<dbReference type="InterPro" id="IPR003647">
    <property type="entry name" value="Intron_nuc_1_rpt"/>
</dbReference>
<evidence type="ECO:0000313" key="3">
    <source>
        <dbReference type="Proteomes" id="UP000321436"/>
    </source>
</evidence>
<dbReference type="InterPro" id="IPR007627">
    <property type="entry name" value="RNA_pol_sigma70_r2"/>
</dbReference>
<reference evidence="2 3" key="1">
    <citation type="submission" date="2019-07" db="EMBL/GenBank/DDBJ databases">
        <title>Whole genome shotgun sequence of Chitinophaga cymbidii NBRC 109752.</title>
        <authorList>
            <person name="Hosoyama A."/>
            <person name="Uohara A."/>
            <person name="Ohji S."/>
            <person name="Ichikawa N."/>
        </authorList>
    </citation>
    <scope>NUCLEOTIDE SEQUENCE [LARGE SCALE GENOMIC DNA]</scope>
    <source>
        <strain evidence="2 3">NBRC 109752</strain>
    </source>
</reference>
<dbReference type="EMBL" id="BKAU01000001">
    <property type="protein sequence ID" value="GEP95574.1"/>
    <property type="molecule type" value="Genomic_DNA"/>
</dbReference>
<dbReference type="InterPro" id="IPR014284">
    <property type="entry name" value="RNA_pol_sigma-70_dom"/>
</dbReference>
<evidence type="ECO:0000259" key="1">
    <source>
        <dbReference type="Pfam" id="PF04542"/>
    </source>
</evidence>
<dbReference type="InterPro" id="IPR036388">
    <property type="entry name" value="WH-like_DNA-bd_sf"/>
</dbReference>
<comment type="caution">
    <text evidence="2">The sequence shown here is derived from an EMBL/GenBank/DDBJ whole genome shotgun (WGS) entry which is preliminary data.</text>
</comment>
<dbReference type="InterPro" id="IPR013325">
    <property type="entry name" value="RNA_pol_sigma_r2"/>
</dbReference>
<dbReference type="RefSeq" id="WP_146859938.1">
    <property type="nucleotide sequence ID" value="NZ_BKAU01000001.1"/>
</dbReference>
<dbReference type="SUPFAM" id="SSF88946">
    <property type="entry name" value="Sigma2 domain of RNA polymerase sigma factors"/>
    <property type="match status" value="1"/>
</dbReference>
<protein>
    <recommendedName>
        <fullName evidence="1">RNA polymerase sigma-70 region 2 domain-containing protein</fullName>
    </recommendedName>
</protein>
<dbReference type="SMART" id="SM00497">
    <property type="entry name" value="IENR1"/>
    <property type="match status" value="2"/>
</dbReference>
<dbReference type="NCBIfam" id="TIGR02937">
    <property type="entry name" value="sigma70-ECF"/>
    <property type="match status" value="1"/>
</dbReference>
<organism evidence="2 3">
    <name type="scientific">Chitinophaga cymbidii</name>
    <dbReference type="NCBI Taxonomy" id="1096750"/>
    <lineage>
        <taxon>Bacteria</taxon>
        <taxon>Pseudomonadati</taxon>
        <taxon>Bacteroidota</taxon>
        <taxon>Chitinophagia</taxon>
        <taxon>Chitinophagales</taxon>
        <taxon>Chitinophagaceae</taxon>
        <taxon>Chitinophaga</taxon>
    </lineage>
</organism>
<dbReference type="GO" id="GO:0003700">
    <property type="term" value="F:DNA-binding transcription factor activity"/>
    <property type="evidence" value="ECO:0007669"/>
    <property type="project" value="InterPro"/>
</dbReference>
<gene>
    <name evidence="2" type="ORF">CCY01nite_18340</name>
</gene>
<dbReference type="Gene3D" id="1.10.1740.10">
    <property type="match status" value="1"/>
</dbReference>
<evidence type="ECO:0000313" key="2">
    <source>
        <dbReference type="EMBL" id="GEP95574.1"/>
    </source>
</evidence>
<sequence length="321" mass="37405">MIGVYKYTDTEAQFVELMNRYRRLIFSIINKYAFIKEQEKEDYYQEVVCFLWERFERFDHTKGGFAVWMYQNAEWAILTYRRKIRWYSEKVTFSDSIVSWYDAADDEYDESNIQQLQKIISELSPNHQRIVRMFLEGENLAQRSLEDGKCATAYSSTLHAIRKRILSQHGKSFEQIAIDPRKTIVVPNGRTNELHVNSRPVEMRDMNGAFIKSFPSASEAHRNGFNASMVVAVARGKRYSYKGYKWNYVGGSVDRKPMQSGRAKIAVLQKRITGEIVARFSCLSECKEAGFNPDSISKNIKGKTKEYRGYVWVRESESIAV</sequence>
<dbReference type="Pfam" id="PF04542">
    <property type="entry name" value="Sigma70_r2"/>
    <property type="match status" value="1"/>
</dbReference>
<name>A0A512RIT6_9BACT</name>
<dbReference type="GO" id="GO:0006352">
    <property type="term" value="P:DNA-templated transcription initiation"/>
    <property type="evidence" value="ECO:0007669"/>
    <property type="project" value="InterPro"/>
</dbReference>
<proteinExistence type="predicted"/>
<feature type="domain" description="RNA polymerase sigma-70 region 2" evidence="1">
    <location>
        <begin position="17"/>
        <end position="86"/>
    </location>
</feature>
<accession>A0A512RIT6</accession>
<dbReference type="Proteomes" id="UP000321436">
    <property type="component" value="Unassembled WGS sequence"/>
</dbReference>
<keyword evidence="3" id="KW-1185">Reference proteome</keyword>
<dbReference type="AlphaFoldDB" id="A0A512RIT6"/>